<comment type="similarity">
    <text evidence="2 7">Belongs to the FlgH family.</text>
</comment>
<keyword evidence="4 7" id="KW-0472">Membrane</keyword>
<evidence type="ECO:0000256" key="4">
    <source>
        <dbReference type="ARBA" id="ARBA00023136"/>
    </source>
</evidence>
<evidence type="ECO:0000256" key="2">
    <source>
        <dbReference type="ARBA" id="ARBA00006929"/>
    </source>
</evidence>
<dbReference type="PRINTS" id="PR01008">
    <property type="entry name" value="FLGLRINGFLGH"/>
</dbReference>
<dbReference type="PROSITE" id="PS51257">
    <property type="entry name" value="PROKAR_LIPOPROTEIN"/>
    <property type="match status" value="1"/>
</dbReference>
<dbReference type="Proteomes" id="UP001317742">
    <property type="component" value="Chromosome"/>
</dbReference>
<evidence type="ECO:0000313" key="9">
    <source>
        <dbReference type="Proteomes" id="UP001317742"/>
    </source>
</evidence>
<protein>
    <recommendedName>
        <fullName evidence="7">Flagellar L-ring protein</fullName>
    </recommendedName>
    <alternativeName>
        <fullName evidence="7">Basal body L-ring protein</fullName>
    </alternativeName>
</protein>
<comment type="function">
    <text evidence="1 7">Assembles around the rod to form the L-ring and probably protects the motor/basal body from shearing forces during rotation.</text>
</comment>
<evidence type="ECO:0000256" key="7">
    <source>
        <dbReference type="HAMAP-Rule" id="MF_00415"/>
    </source>
</evidence>
<keyword evidence="6 7" id="KW-0998">Cell outer membrane</keyword>
<organism evidence="8 9">
    <name type="scientific">Pseudodesulfovibrio nedwellii</name>
    <dbReference type="NCBI Taxonomy" id="2973072"/>
    <lineage>
        <taxon>Bacteria</taxon>
        <taxon>Pseudomonadati</taxon>
        <taxon>Thermodesulfobacteriota</taxon>
        <taxon>Desulfovibrionia</taxon>
        <taxon>Desulfovibrionales</taxon>
        <taxon>Desulfovibrionaceae</taxon>
    </lineage>
</organism>
<dbReference type="RefSeq" id="WP_281761627.1">
    <property type="nucleotide sequence ID" value="NZ_AP026709.1"/>
</dbReference>
<evidence type="ECO:0000256" key="6">
    <source>
        <dbReference type="ARBA" id="ARBA00023237"/>
    </source>
</evidence>
<evidence type="ECO:0000256" key="5">
    <source>
        <dbReference type="ARBA" id="ARBA00023143"/>
    </source>
</evidence>
<sequence length="231" mass="25279">MRQYLLIIVAGIMLMAGCASRYEEQPMPVLTPPVYEEQDPALNPGSLYDTNRSEFLYDDNRATRVGDIVLVRVSETANTKLKSETTADKENTINTGVTAMPTTGLIGGIPLAGTLGAKAGTSIQASQSSEFKGNGETKQESEFEAMVATRIVRRLPGNLLQVEGARRIRVNAETQFLVVRGLIRQRDIQADNSISSTSLAEAQIEIYGQGVLADKQRPGWLSRILDNIYPF</sequence>
<gene>
    <name evidence="7 8" type="primary">flgH</name>
    <name evidence="8" type="ORF">SYK_00510</name>
</gene>
<dbReference type="EMBL" id="AP026709">
    <property type="protein sequence ID" value="BDQ35691.1"/>
    <property type="molecule type" value="Genomic_DNA"/>
</dbReference>
<evidence type="ECO:0000256" key="1">
    <source>
        <dbReference type="ARBA" id="ARBA00002591"/>
    </source>
</evidence>
<keyword evidence="8" id="KW-0969">Cilium</keyword>
<comment type="subunit">
    <text evidence="7">The basal body constitutes a major portion of the flagellar organelle and consists of four rings (L,P,S, and M) mounted on a central rod.</text>
</comment>
<keyword evidence="8" id="KW-0282">Flagellum</keyword>
<reference evidence="8 9" key="1">
    <citation type="submission" date="2022-08" db="EMBL/GenBank/DDBJ databases">
        <title>Genome Sequence of the sulphate-reducing bacterium, Pseudodesulfovibrio sp. SYK.</title>
        <authorList>
            <person name="Kondo R."/>
            <person name="Kataoka T."/>
        </authorList>
    </citation>
    <scope>NUCLEOTIDE SEQUENCE [LARGE SCALE GENOMIC DNA]</scope>
    <source>
        <strain evidence="8 9">SYK</strain>
    </source>
</reference>
<keyword evidence="7" id="KW-0449">Lipoprotein</keyword>
<dbReference type="Pfam" id="PF02107">
    <property type="entry name" value="FlgH"/>
    <property type="match status" value="1"/>
</dbReference>
<dbReference type="InterPro" id="IPR000527">
    <property type="entry name" value="Flag_Lring"/>
</dbReference>
<proteinExistence type="inferred from homology"/>
<dbReference type="PANTHER" id="PTHR34933">
    <property type="entry name" value="FLAGELLAR L-RING PROTEIN"/>
    <property type="match status" value="1"/>
</dbReference>
<evidence type="ECO:0000256" key="3">
    <source>
        <dbReference type="ARBA" id="ARBA00022729"/>
    </source>
</evidence>
<accession>A0ABN6S1W0</accession>
<evidence type="ECO:0000313" key="8">
    <source>
        <dbReference type="EMBL" id="BDQ35691.1"/>
    </source>
</evidence>
<keyword evidence="5 7" id="KW-0975">Bacterial flagellum</keyword>
<dbReference type="PANTHER" id="PTHR34933:SF1">
    <property type="entry name" value="FLAGELLAR L-RING PROTEIN"/>
    <property type="match status" value="1"/>
</dbReference>
<keyword evidence="3 7" id="KW-0732">Signal</keyword>
<name>A0ABN6S1W0_9BACT</name>
<dbReference type="HAMAP" id="MF_00415">
    <property type="entry name" value="FlgH"/>
    <property type="match status" value="1"/>
</dbReference>
<comment type="subcellular location">
    <subcellularLocation>
        <location evidence="7">Cell outer membrane</location>
        <topology evidence="7">Lipid-anchor</topology>
    </subcellularLocation>
    <subcellularLocation>
        <location evidence="7">Bacterial flagellum basal body</location>
    </subcellularLocation>
</comment>
<keyword evidence="8" id="KW-0966">Cell projection</keyword>
<keyword evidence="9" id="KW-1185">Reference proteome</keyword>